<evidence type="ECO:0000256" key="6">
    <source>
        <dbReference type="ARBA" id="ARBA00022618"/>
    </source>
</evidence>
<proteinExistence type="inferred from homology"/>
<dbReference type="InterPro" id="IPR036273">
    <property type="entry name" value="CRAL/TRIO_N_dom_sf"/>
</dbReference>
<dbReference type="AlphaFoldDB" id="A0A5A7PYA2"/>
<dbReference type="GO" id="GO:0051301">
    <property type="term" value="P:cell division"/>
    <property type="evidence" value="ECO:0007669"/>
    <property type="project" value="UniProtKB-KW"/>
</dbReference>
<dbReference type="SUPFAM" id="SSF52087">
    <property type="entry name" value="CRAL/TRIO domain"/>
    <property type="match status" value="1"/>
</dbReference>
<dbReference type="Pfam" id="PF25099">
    <property type="entry name" value="GOLD_PATL1_C"/>
    <property type="match status" value="1"/>
</dbReference>
<dbReference type="Pfam" id="PF03765">
    <property type="entry name" value="CRAL_TRIO_N"/>
    <property type="match status" value="1"/>
</dbReference>
<evidence type="ECO:0000256" key="8">
    <source>
        <dbReference type="ARBA" id="ARBA00023136"/>
    </source>
</evidence>
<evidence type="ECO:0000259" key="11">
    <source>
        <dbReference type="PROSITE" id="PS50191"/>
    </source>
</evidence>
<dbReference type="GO" id="GO:0008289">
    <property type="term" value="F:lipid binding"/>
    <property type="evidence" value="ECO:0007669"/>
    <property type="project" value="UniProtKB-KW"/>
</dbReference>
<evidence type="ECO:0000256" key="3">
    <source>
        <dbReference type="ARBA" id="ARBA00007155"/>
    </source>
</evidence>
<dbReference type="Gene3D" id="1.10.8.20">
    <property type="entry name" value="N-terminal domain of phosphatidylinositol transfer protein sec14p"/>
    <property type="match status" value="1"/>
</dbReference>
<gene>
    <name evidence="13" type="ORF">STAS_14271</name>
</gene>
<dbReference type="InterPro" id="IPR011074">
    <property type="entry name" value="CRAL/TRIO_N_dom"/>
</dbReference>
<comment type="similarity">
    <text evidence="3">Belongs to the patellin family.</text>
</comment>
<dbReference type="PANTHER" id="PTHR45932">
    <property type="entry name" value="PATELLIN-1"/>
    <property type="match status" value="1"/>
</dbReference>
<sequence>MAAETKETTTPEAPCAAEDVVVVVPDVPVIEKPTDAVVNKEAPPQPEPEKVEKVAAPAEKAAADGEKAKDDAPEGAITAESNKVEDLIDPEKKALDEFKVLIQDALNKHEFTATPPPPPPAPAKEEEKEAKPKPEEKQDEEPEKKEEGPKAEEKKEEEPKTEEKVEACEESPPAPAAEEAVEKKVEEKLEAAEEIKETIIVHEVAAPAPPPCEDPEPAAAAAPPAPEEVSIWGVRLLADEKSDAILLKFLRARDFKVKEAFAMLKSVVAWRKEFKIEELLDEENIIEGLEKVVYMHGVDKEGHPICYNAFGEFQSKELYDSTFADAEKRAKFLKWYIQFLEKNIRKLDFCPDGICTIVQITDFKNSPGLILFKKEPHKATNQALQLLQDNYPEFVAKQVFINVPWWYLAYNRMISPFLTQRTKSKFIFAGSTRTTETLFKYIAPEQVPVQYGGLSKDGDQVFTTADPAKEEIIKPTYKHTIEFPVTEAGMLLWEVRVIGWEVSYGAEFVPSAEGGYTWIIQKARKIGPSDEQVISCSFKNSEAGKVVLTFDNKTSKKKHLIYRSKNKPSE</sequence>
<dbReference type="Pfam" id="PF00650">
    <property type="entry name" value="CRAL_TRIO"/>
    <property type="match status" value="1"/>
</dbReference>
<evidence type="ECO:0000256" key="2">
    <source>
        <dbReference type="ARBA" id="ARBA00004496"/>
    </source>
</evidence>
<dbReference type="InterPro" id="IPR001251">
    <property type="entry name" value="CRAL-TRIO_dom"/>
</dbReference>
<dbReference type="PRINTS" id="PR00180">
    <property type="entry name" value="CRETINALDHBP"/>
</dbReference>
<evidence type="ECO:0000313" key="13">
    <source>
        <dbReference type="EMBL" id="GER37845.1"/>
    </source>
</evidence>
<name>A0A5A7PYA2_STRAF</name>
<evidence type="ECO:0000256" key="9">
    <source>
        <dbReference type="ARBA" id="ARBA00023306"/>
    </source>
</evidence>
<dbReference type="SMART" id="SM01100">
    <property type="entry name" value="CRAL_TRIO_N"/>
    <property type="match status" value="1"/>
</dbReference>
<evidence type="ECO:0000256" key="7">
    <source>
        <dbReference type="ARBA" id="ARBA00023121"/>
    </source>
</evidence>
<dbReference type="GO" id="GO:0016020">
    <property type="term" value="C:membrane"/>
    <property type="evidence" value="ECO:0007669"/>
    <property type="project" value="UniProtKB-SubCell"/>
</dbReference>
<reference evidence="14" key="1">
    <citation type="journal article" date="2019" name="Curr. Biol.">
        <title>Genome Sequence of Striga asiatica Provides Insight into the Evolution of Plant Parasitism.</title>
        <authorList>
            <person name="Yoshida S."/>
            <person name="Kim S."/>
            <person name="Wafula E.K."/>
            <person name="Tanskanen J."/>
            <person name="Kim Y.M."/>
            <person name="Honaas L."/>
            <person name="Yang Z."/>
            <person name="Spallek T."/>
            <person name="Conn C.E."/>
            <person name="Ichihashi Y."/>
            <person name="Cheong K."/>
            <person name="Cui S."/>
            <person name="Der J.P."/>
            <person name="Gundlach H."/>
            <person name="Jiao Y."/>
            <person name="Hori C."/>
            <person name="Ishida J.K."/>
            <person name="Kasahara H."/>
            <person name="Kiba T."/>
            <person name="Kim M.S."/>
            <person name="Koo N."/>
            <person name="Laohavisit A."/>
            <person name="Lee Y.H."/>
            <person name="Lumba S."/>
            <person name="McCourt P."/>
            <person name="Mortimer J.C."/>
            <person name="Mutuku J.M."/>
            <person name="Nomura T."/>
            <person name="Sasaki-Sekimoto Y."/>
            <person name="Seto Y."/>
            <person name="Wang Y."/>
            <person name="Wakatake T."/>
            <person name="Sakakibara H."/>
            <person name="Demura T."/>
            <person name="Yamaguchi S."/>
            <person name="Yoneyama K."/>
            <person name="Manabe R.I."/>
            <person name="Nelson D.C."/>
            <person name="Schulman A.H."/>
            <person name="Timko M.P."/>
            <person name="dePamphilis C.W."/>
            <person name="Choi D."/>
            <person name="Shirasu K."/>
        </authorList>
    </citation>
    <scope>NUCLEOTIDE SEQUENCE [LARGE SCALE GENOMIC DNA]</scope>
    <source>
        <strain evidence="14">cv. UVA1</strain>
    </source>
</reference>
<keyword evidence="5" id="KW-0963">Cytoplasm</keyword>
<keyword evidence="14" id="KW-1185">Reference proteome</keyword>
<dbReference type="InterPro" id="IPR009038">
    <property type="entry name" value="GOLD_dom"/>
</dbReference>
<comment type="caution">
    <text evidence="13">The sequence shown here is derived from an EMBL/GenBank/DDBJ whole genome shotgun (WGS) entry which is preliminary data.</text>
</comment>
<dbReference type="CDD" id="cd00170">
    <property type="entry name" value="SEC14"/>
    <property type="match status" value="1"/>
</dbReference>
<evidence type="ECO:0000256" key="1">
    <source>
        <dbReference type="ARBA" id="ARBA00004370"/>
    </source>
</evidence>
<dbReference type="PROSITE" id="PS50866">
    <property type="entry name" value="GOLD"/>
    <property type="match status" value="1"/>
</dbReference>
<keyword evidence="7" id="KW-0446">Lipid-binding</keyword>
<dbReference type="SUPFAM" id="SSF101576">
    <property type="entry name" value="Supernatant protein factor (SPF), C-terminal domain"/>
    <property type="match status" value="1"/>
</dbReference>
<keyword evidence="4" id="KW-0813">Transport</keyword>
<comment type="subcellular location">
    <subcellularLocation>
        <location evidence="2">Cytoplasm</location>
    </subcellularLocation>
    <subcellularLocation>
        <location evidence="1">Membrane</location>
    </subcellularLocation>
</comment>
<evidence type="ECO:0000259" key="12">
    <source>
        <dbReference type="PROSITE" id="PS50866"/>
    </source>
</evidence>
<evidence type="ECO:0000313" key="14">
    <source>
        <dbReference type="Proteomes" id="UP000325081"/>
    </source>
</evidence>
<keyword evidence="8" id="KW-0472">Membrane</keyword>
<organism evidence="13 14">
    <name type="scientific">Striga asiatica</name>
    <name type="common">Asiatic witchweed</name>
    <name type="synonym">Buchnera asiatica</name>
    <dbReference type="NCBI Taxonomy" id="4170"/>
    <lineage>
        <taxon>Eukaryota</taxon>
        <taxon>Viridiplantae</taxon>
        <taxon>Streptophyta</taxon>
        <taxon>Embryophyta</taxon>
        <taxon>Tracheophyta</taxon>
        <taxon>Spermatophyta</taxon>
        <taxon>Magnoliopsida</taxon>
        <taxon>eudicotyledons</taxon>
        <taxon>Gunneridae</taxon>
        <taxon>Pentapetalae</taxon>
        <taxon>asterids</taxon>
        <taxon>lamiids</taxon>
        <taxon>Lamiales</taxon>
        <taxon>Orobanchaceae</taxon>
        <taxon>Buchnereae</taxon>
        <taxon>Striga</taxon>
    </lineage>
</organism>
<keyword evidence="9" id="KW-0131">Cell cycle</keyword>
<dbReference type="Gene3D" id="2.60.120.680">
    <property type="entry name" value="GOLD domain"/>
    <property type="match status" value="1"/>
</dbReference>
<feature type="compositionally biased region" description="Basic and acidic residues" evidence="10">
    <location>
        <begin position="123"/>
        <end position="167"/>
    </location>
</feature>
<dbReference type="InterPro" id="IPR056794">
    <property type="entry name" value="PATL1-6_C_GOLD"/>
</dbReference>
<dbReference type="Gene3D" id="3.40.525.10">
    <property type="entry name" value="CRAL-TRIO lipid binding domain"/>
    <property type="match status" value="1"/>
</dbReference>
<dbReference type="InterPro" id="IPR036598">
    <property type="entry name" value="GOLD_dom_sf"/>
</dbReference>
<protein>
    <submittedName>
        <fullName evidence="13">Sec14p-like phosphatidylinositol transfer family protein</fullName>
    </submittedName>
</protein>
<accession>A0A5A7PYA2</accession>
<dbReference type="OrthoDB" id="75724at2759"/>
<dbReference type="GO" id="GO:0005737">
    <property type="term" value="C:cytoplasm"/>
    <property type="evidence" value="ECO:0007669"/>
    <property type="project" value="UniProtKB-SubCell"/>
</dbReference>
<dbReference type="PROSITE" id="PS50191">
    <property type="entry name" value="CRAL_TRIO"/>
    <property type="match status" value="1"/>
</dbReference>
<feature type="domain" description="GOLD" evidence="12">
    <location>
        <begin position="435"/>
        <end position="566"/>
    </location>
</feature>
<dbReference type="InterPro" id="IPR044834">
    <property type="entry name" value="PATL"/>
</dbReference>
<feature type="region of interest" description="Disordered" evidence="10">
    <location>
        <begin position="34"/>
        <end position="88"/>
    </location>
</feature>
<evidence type="ECO:0000256" key="4">
    <source>
        <dbReference type="ARBA" id="ARBA00022448"/>
    </source>
</evidence>
<evidence type="ECO:0000256" key="10">
    <source>
        <dbReference type="SAM" id="MobiDB-lite"/>
    </source>
</evidence>
<dbReference type="SUPFAM" id="SSF46938">
    <property type="entry name" value="CRAL/TRIO N-terminal domain"/>
    <property type="match status" value="1"/>
</dbReference>
<keyword evidence="6" id="KW-0132">Cell division</keyword>
<dbReference type="EMBL" id="BKCP01005405">
    <property type="protein sequence ID" value="GER37845.1"/>
    <property type="molecule type" value="Genomic_DNA"/>
</dbReference>
<feature type="region of interest" description="Disordered" evidence="10">
    <location>
        <begin position="106"/>
        <end position="188"/>
    </location>
</feature>
<feature type="compositionally biased region" description="Basic and acidic residues" evidence="10">
    <location>
        <begin position="61"/>
        <end position="72"/>
    </location>
</feature>
<feature type="domain" description="CRAL-TRIO" evidence="11">
    <location>
        <begin position="282"/>
        <end position="459"/>
    </location>
</feature>
<dbReference type="PANTHER" id="PTHR45932:SF17">
    <property type="entry name" value="CELLULAR RETINALDEHYDE-BINDING_TRIPLE FUNCTION DOMAIN-CONTAINING PROTEIN"/>
    <property type="match status" value="1"/>
</dbReference>
<dbReference type="SMART" id="SM00516">
    <property type="entry name" value="SEC14"/>
    <property type="match status" value="1"/>
</dbReference>
<dbReference type="InterPro" id="IPR036865">
    <property type="entry name" value="CRAL-TRIO_dom_sf"/>
</dbReference>
<dbReference type="Proteomes" id="UP000325081">
    <property type="component" value="Unassembled WGS sequence"/>
</dbReference>
<evidence type="ECO:0000256" key="5">
    <source>
        <dbReference type="ARBA" id="ARBA00022490"/>
    </source>
</evidence>